<keyword evidence="6" id="KW-0413">Isomerase</keyword>
<dbReference type="RefSeq" id="WP_306099471.1">
    <property type="nucleotide sequence ID" value="NZ_CP162602.1"/>
</dbReference>
<dbReference type="InterPro" id="IPR027417">
    <property type="entry name" value="P-loop_NTPase"/>
</dbReference>
<keyword evidence="2 10" id="KW-0547">Nucleotide-binding</keyword>
<dbReference type="NCBIfam" id="NF008276">
    <property type="entry name" value="PRK11054.1"/>
    <property type="match status" value="1"/>
</dbReference>
<comment type="catalytic activity">
    <reaction evidence="9">
        <text>ATP + H2O = ADP + phosphate + H(+)</text>
        <dbReference type="Rhea" id="RHEA:13065"/>
        <dbReference type="ChEBI" id="CHEBI:15377"/>
        <dbReference type="ChEBI" id="CHEBI:15378"/>
        <dbReference type="ChEBI" id="CHEBI:30616"/>
        <dbReference type="ChEBI" id="CHEBI:43474"/>
        <dbReference type="ChEBI" id="CHEBI:456216"/>
        <dbReference type="EC" id="5.6.2.4"/>
    </reaction>
</comment>
<dbReference type="Gene3D" id="1.10.10.160">
    <property type="match status" value="1"/>
</dbReference>
<dbReference type="PROSITE" id="PS51198">
    <property type="entry name" value="UVRD_HELICASE_ATP_BIND"/>
    <property type="match status" value="1"/>
</dbReference>
<accession>A0AB39HIM0</accession>
<dbReference type="GO" id="GO:0043138">
    <property type="term" value="F:3'-5' DNA helicase activity"/>
    <property type="evidence" value="ECO:0007669"/>
    <property type="project" value="UniProtKB-EC"/>
</dbReference>
<dbReference type="Gene3D" id="3.40.50.300">
    <property type="entry name" value="P-loop containing nucleotide triphosphate hydrolases"/>
    <property type="match status" value="2"/>
</dbReference>
<dbReference type="Pfam" id="PF12462">
    <property type="entry name" value="Helicase_IV_N"/>
    <property type="match status" value="1"/>
</dbReference>
<evidence type="ECO:0000259" key="11">
    <source>
        <dbReference type="PROSITE" id="PS51198"/>
    </source>
</evidence>
<evidence type="ECO:0000313" key="12">
    <source>
        <dbReference type="EMBL" id="XDK26567.1"/>
    </source>
</evidence>
<comment type="catalytic activity">
    <reaction evidence="7">
        <text>Couples ATP hydrolysis with the unwinding of duplex DNA by translocating in the 3'-5' direction.</text>
        <dbReference type="EC" id="5.6.2.4"/>
    </reaction>
</comment>
<dbReference type="InterPro" id="IPR022161">
    <property type="entry name" value="Helicase_IV_N"/>
</dbReference>
<dbReference type="InterPro" id="IPR013986">
    <property type="entry name" value="DExx_box_DNA_helicase_dom_sf"/>
</dbReference>
<keyword evidence="12" id="KW-0614">Plasmid</keyword>
<evidence type="ECO:0000256" key="9">
    <source>
        <dbReference type="ARBA" id="ARBA00048988"/>
    </source>
</evidence>
<protein>
    <recommendedName>
        <fullName evidence="8">DNA 3'-5' helicase</fullName>
        <ecNumber evidence="8">5.6.2.4</ecNumber>
    </recommendedName>
</protein>
<dbReference type="GO" id="GO:0003677">
    <property type="term" value="F:DNA binding"/>
    <property type="evidence" value="ECO:0007669"/>
    <property type="project" value="InterPro"/>
</dbReference>
<comment type="similarity">
    <text evidence="1">Belongs to the helicase family. UvrD subfamily.</text>
</comment>
<reference evidence="12" key="1">
    <citation type="submission" date="2024-07" db="EMBL/GenBank/DDBJ databases">
        <title>Genome Analysis of a Potential Novel Vibrio Species Secreting pH- and Thermo-stable Alginate Lyase and its Application in Producing Alginate Oligosaccharides.</title>
        <authorList>
            <person name="Huang H."/>
            <person name="Bao K."/>
        </authorList>
    </citation>
    <scope>NUCLEOTIDE SEQUENCE</scope>
    <source>
        <strain evidence="12">HB236076</strain>
        <plasmid evidence="12">p-HB236076</plasmid>
    </source>
</reference>
<dbReference type="InterPro" id="IPR014016">
    <property type="entry name" value="UvrD-like_ATP-bd"/>
</dbReference>
<keyword evidence="5 10" id="KW-0067">ATP-binding</keyword>
<dbReference type="PANTHER" id="PTHR11070">
    <property type="entry name" value="UVRD / RECB / PCRA DNA HELICASE FAMILY MEMBER"/>
    <property type="match status" value="1"/>
</dbReference>
<sequence>MQLVATPKAQFFTQHEYYQVKLESNAVVLISRYCEERIPFSVWNGEITVKRGLLWGSLTFFAHREGTSQHAWCVQGLPWAKVKPFARQALEAYQAWYDHQCTALMQGLPEWEAELQSLLAEPAFLTHSALDVWAQRVRQALADIPMSIEEAKQRMPVRFGALTPWLQQADQQLSVRNQHWIDSSLDEWSTLFDQIESAPLNLSQRKAVLLNDDYNLILAGAGCGKTSVLIAKVGHLLAGALASGDQILMLAFGREAAQEMSERLKKKLGAAASAITVATFHQLGLKILAQDGQNDCQVCPLSSDEEQRRAWCSKWLKEYWSTNAAGLRRWQKHLQSWPIAYLKGDDELASQYENPKLVQWLDQQMMHLASCGWGKKEWQAELEGHADEERLISELNLVWPCYKSWQSMLKDQQWIDFPSMISKATTVVNKKSFTSPWRYILVDEYQDISPDRLALVESLCFANEQRRASLYAVGDDWQSIYQFTGAQVTLTTDFAKRFPMSSCAELDTTYRYPSQLGQVANQFIAQNPDQLPKEVNSARKTKQKAVVCANASKLMAILDKLNQSATTKKTVLLLGRNHYHKPDALADWQGYYTNLSLSFMTCHASKGKEADFVILLNVDEGQFPAKVKQYHLNQALAAGAESYPYAEERRLFYVALTRAKEKVWITYQGQGSVFVRELIEGDYPIAQMR</sequence>
<dbReference type="PANTHER" id="PTHR11070:SF63">
    <property type="entry name" value="DNA HELICASE IV"/>
    <property type="match status" value="1"/>
</dbReference>
<feature type="binding site" evidence="10">
    <location>
        <begin position="219"/>
        <end position="226"/>
    </location>
    <ligand>
        <name>ATP</name>
        <dbReference type="ChEBI" id="CHEBI:30616"/>
    </ligand>
</feature>
<evidence type="ECO:0000256" key="4">
    <source>
        <dbReference type="ARBA" id="ARBA00022806"/>
    </source>
</evidence>
<organism evidence="12">
    <name type="scientific">Vibrio sp. HB236076</name>
    <dbReference type="NCBI Taxonomy" id="3232307"/>
    <lineage>
        <taxon>Bacteria</taxon>
        <taxon>Pseudomonadati</taxon>
        <taxon>Pseudomonadota</taxon>
        <taxon>Gammaproteobacteria</taxon>
        <taxon>Vibrionales</taxon>
        <taxon>Vibrionaceae</taxon>
        <taxon>Vibrio</taxon>
    </lineage>
</organism>
<dbReference type="SUPFAM" id="SSF52540">
    <property type="entry name" value="P-loop containing nucleoside triphosphate hydrolases"/>
    <property type="match status" value="1"/>
</dbReference>
<proteinExistence type="inferred from homology"/>
<evidence type="ECO:0000256" key="1">
    <source>
        <dbReference type="ARBA" id="ARBA00009922"/>
    </source>
</evidence>
<dbReference type="Pfam" id="PF13361">
    <property type="entry name" value="UvrD_C"/>
    <property type="match status" value="1"/>
</dbReference>
<dbReference type="GO" id="GO:0016787">
    <property type="term" value="F:hydrolase activity"/>
    <property type="evidence" value="ECO:0007669"/>
    <property type="project" value="UniProtKB-UniRule"/>
</dbReference>
<dbReference type="EMBL" id="CP162602">
    <property type="protein sequence ID" value="XDK26567.1"/>
    <property type="molecule type" value="Genomic_DNA"/>
</dbReference>
<evidence type="ECO:0000256" key="10">
    <source>
        <dbReference type="PROSITE-ProRule" id="PRU00560"/>
    </source>
</evidence>
<evidence type="ECO:0000256" key="7">
    <source>
        <dbReference type="ARBA" id="ARBA00034617"/>
    </source>
</evidence>
<feature type="domain" description="UvrD-like helicase ATP-binding" evidence="11">
    <location>
        <begin position="198"/>
        <end position="513"/>
    </location>
</feature>
<evidence type="ECO:0000256" key="6">
    <source>
        <dbReference type="ARBA" id="ARBA00023235"/>
    </source>
</evidence>
<dbReference type="CDD" id="cd18807">
    <property type="entry name" value="SF1_C_UvrD"/>
    <property type="match status" value="1"/>
</dbReference>
<dbReference type="EC" id="5.6.2.4" evidence="8"/>
<dbReference type="CDD" id="cd17932">
    <property type="entry name" value="DEXQc_UvrD"/>
    <property type="match status" value="1"/>
</dbReference>
<keyword evidence="3 10" id="KW-0378">Hydrolase</keyword>
<geneLocation type="plasmid" evidence="12">
    <name>p-HB236076</name>
</geneLocation>
<keyword evidence="4 10" id="KW-0347">Helicase</keyword>
<name>A0AB39HIM0_9VIBR</name>
<evidence type="ECO:0000256" key="2">
    <source>
        <dbReference type="ARBA" id="ARBA00022741"/>
    </source>
</evidence>
<evidence type="ECO:0000256" key="5">
    <source>
        <dbReference type="ARBA" id="ARBA00022840"/>
    </source>
</evidence>
<dbReference type="GO" id="GO:0005524">
    <property type="term" value="F:ATP binding"/>
    <property type="evidence" value="ECO:0007669"/>
    <property type="project" value="UniProtKB-UniRule"/>
</dbReference>
<evidence type="ECO:0000256" key="3">
    <source>
        <dbReference type="ARBA" id="ARBA00022801"/>
    </source>
</evidence>
<evidence type="ECO:0000256" key="8">
    <source>
        <dbReference type="ARBA" id="ARBA00034808"/>
    </source>
</evidence>
<dbReference type="GO" id="GO:0000725">
    <property type="term" value="P:recombinational repair"/>
    <property type="evidence" value="ECO:0007669"/>
    <property type="project" value="TreeGrafter"/>
</dbReference>
<dbReference type="Pfam" id="PF00580">
    <property type="entry name" value="UvrD-helicase"/>
    <property type="match status" value="1"/>
</dbReference>
<dbReference type="FunFam" id="3.40.50.300:FF:000975">
    <property type="entry name" value="DNA helicase"/>
    <property type="match status" value="1"/>
</dbReference>
<gene>
    <name evidence="12" type="primary">helD</name>
    <name evidence="12" type="ORF">AB0763_16115</name>
</gene>
<dbReference type="KEGG" id="vih:AB0763_16115"/>
<dbReference type="InterPro" id="IPR000212">
    <property type="entry name" value="DNA_helicase_UvrD/REP"/>
</dbReference>
<dbReference type="InterPro" id="IPR014017">
    <property type="entry name" value="DNA_helicase_UvrD-like_C"/>
</dbReference>
<dbReference type="AlphaFoldDB" id="A0AB39HIM0"/>
<dbReference type="GO" id="GO:0005829">
    <property type="term" value="C:cytosol"/>
    <property type="evidence" value="ECO:0007669"/>
    <property type="project" value="TreeGrafter"/>
</dbReference>